<evidence type="ECO:0000313" key="2">
    <source>
        <dbReference type="EMBL" id="KAJ5552455.1"/>
    </source>
</evidence>
<sequence>MLQLELMGGGDDLVELYKRIAADLQAQLDEEALEMEREVQSDNVQYLFDRVKYWKAEARFHLQQRFLEMNHSSILNERLKEYQQLERKIEKYQELERKVEELGAEAKRMRDARKQ</sequence>
<evidence type="ECO:0000313" key="3">
    <source>
        <dbReference type="Proteomes" id="UP001220324"/>
    </source>
</evidence>
<dbReference type="Proteomes" id="UP001220324">
    <property type="component" value="Unassembled WGS sequence"/>
</dbReference>
<evidence type="ECO:0000256" key="1">
    <source>
        <dbReference type="SAM" id="Coils"/>
    </source>
</evidence>
<organism evidence="2 3">
    <name type="scientific">Penicillium frequentans</name>
    <dbReference type="NCBI Taxonomy" id="3151616"/>
    <lineage>
        <taxon>Eukaryota</taxon>
        <taxon>Fungi</taxon>
        <taxon>Dikarya</taxon>
        <taxon>Ascomycota</taxon>
        <taxon>Pezizomycotina</taxon>
        <taxon>Eurotiomycetes</taxon>
        <taxon>Eurotiomycetidae</taxon>
        <taxon>Eurotiales</taxon>
        <taxon>Aspergillaceae</taxon>
        <taxon>Penicillium</taxon>
    </lineage>
</organism>
<proteinExistence type="predicted"/>
<feature type="coiled-coil region" evidence="1">
    <location>
        <begin position="14"/>
        <end position="41"/>
    </location>
</feature>
<dbReference type="EMBL" id="JAQIZZ010000002">
    <property type="protein sequence ID" value="KAJ5552455.1"/>
    <property type="molecule type" value="Genomic_DNA"/>
</dbReference>
<dbReference type="AlphaFoldDB" id="A0AAD6D4X7"/>
<protein>
    <submittedName>
        <fullName evidence="2">Uncharacterized protein</fullName>
    </submittedName>
</protein>
<feature type="coiled-coil region" evidence="1">
    <location>
        <begin position="75"/>
        <end position="112"/>
    </location>
</feature>
<keyword evidence="1" id="KW-0175">Coiled coil</keyword>
<name>A0AAD6D4X7_9EURO</name>
<gene>
    <name evidence="2" type="ORF">N7494_001833</name>
</gene>
<reference evidence="2 3" key="1">
    <citation type="journal article" date="2023" name="IMA Fungus">
        <title>Comparative genomic study of the Penicillium genus elucidates a diverse pangenome and 15 lateral gene transfer events.</title>
        <authorList>
            <person name="Petersen C."/>
            <person name="Sorensen T."/>
            <person name="Nielsen M.R."/>
            <person name="Sondergaard T.E."/>
            <person name="Sorensen J.L."/>
            <person name="Fitzpatrick D.A."/>
            <person name="Frisvad J.C."/>
            <person name="Nielsen K.L."/>
        </authorList>
    </citation>
    <scope>NUCLEOTIDE SEQUENCE [LARGE SCALE GENOMIC DNA]</scope>
    <source>
        <strain evidence="2 3">IBT 35679</strain>
    </source>
</reference>
<keyword evidence="3" id="KW-1185">Reference proteome</keyword>
<comment type="caution">
    <text evidence="2">The sequence shown here is derived from an EMBL/GenBank/DDBJ whole genome shotgun (WGS) entry which is preliminary data.</text>
</comment>
<accession>A0AAD6D4X7</accession>